<name>A0AAW1ZZ62_CULAL</name>
<comment type="caution">
    <text evidence="1">The sequence shown here is derived from an EMBL/GenBank/DDBJ whole genome shotgun (WGS) entry which is preliminary data.</text>
</comment>
<dbReference type="AlphaFoldDB" id="A0AAW1ZZ62"/>
<reference evidence="1 2" key="1">
    <citation type="submission" date="2024-05" db="EMBL/GenBank/DDBJ databases">
        <title>A high-quality chromosomal-level genome assembly of Topmouth culter (Culter alburnus).</title>
        <authorList>
            <person name="Zhao H."/>
        </authorList>
    </citation>
    <scope>NUCLEOTIDE SEQUENCE [LARGE SCALE GENOMIC DNA]</scope>
    <source>
        <strain evidence="1">CATC2023</strain>
        <tissue evidence="1">Muscle</tissue>
    </source>
</reference>
<protein>
    <submittedName>
        <fullName evidence="1">Uncharacterized protein</fullName>
    </submittedName>
</protein>
<dbReference type="EMBL" id="JAWDJR010000011">
    <property type="protein sequence ID" value="KAK9966609.1"/>
    <property type="molecule type" value="Genomic_DNA"/>
</dbReference>
<dbReference type="Proteomes" id="UP001479290">
    <property type="component" value="Unassembled WGS sequence"/>
</dbReference>
<gene>
    <name evidence="1" type="ORF">ABG768_003711</name>
</gene>
<evidence type="ECO:0000313" key="2">
    <source>
        <dbReference type="Proteomes" id="UP001479290"/>
    </source>
</evidence>
<evidence type="ECO:0000313" key="1">
    <source>
        <dbReference type="EMBL" id="KAK9966609.1"/>
    </source>
</evidence>
<organism evidence="1 2">
    <name type="scientific">Culter alburnus</name>
    <name type="common">Topmouth culter</name>
    <dbReference type="NCBI Taxonomy" id="194366"/>
    <lineage>
        <taxon>Eukaryota</taxon>
        <taxon>Metazoa</taxon>
        <taxon>Chordata</taxon>
        <taxon>Craniata</taxon>
        <taxon>Vertebrata</taxon>
        <taxon>Euteleostomi</taxon>
        <taxon>Actinopterygii</taxon>
        <taxon>Neopterygii</taxon>
        <taxon>Teleostei</taxon>
        <taxon>Ostariophysi</taxon>
        <taxon>Cypriniformes</taxon>
        <taxon>Xenocyprididae</taxon>
        <taxon>Xenocypridinae</taxon>
        <taxon>Culter</taxon>
    </lineage>
</organism>
<feature type="non-terminal residue" evidence="1">
    <location>
        <position position="1"/>
    </location>
</feature>
<proteinExistence type="predicted"/>
<sequence>ATLLQLPFSKGGEDKPVLFCVVCRSETDPSSLVGHPNHGGHSHLYSHHLFPGLRPPRTADAS</sequence>
<keyword evidence="2" id="KW-1185">Reference proteome</keyword>
<accession>A0AAW1ZZ62</accession>